<feature type="domain" description="Protein kinase" evidence="3">
    <location>
        <begin position="38"/>
        <end position="334"/>
    </location>
</feature>
<dbReference type="PANTHER" id="PTHR12984">
    <property type="entry name" value="SCY1-RELATED S/T PROTEIN KINASE-LIKE"/>
    <property type="match status" value="1"/>
</dbReference>
<organism evidence="4 5">
    <name type="scientific">Tetranychus urticae</name>
    <name type="common">Two-spotted spider mite</name>
    <dbReference type="NCBI Taxonomy" id="32264"/>
    <lineage>
        <taxon>Eukaryota</taxon>
        <taxon>Metazoa</taxon>
        <taxon>Ecdysozoa</taxon>
        <taxon>Arthropoda</taxon>
        <taxon>Chelicerata</taxon>
        <taxon>Arachnida</taxon>
        <taxon>Acari</taxon>
        <taxon>Acariformes</taxon>
        <taxon>Trombidiformes</taxon>
        <taxon>Prostigmata</taxon>
        <taxon>Eleutherengona</taxon>
        <taxon>Raphignathae</taxon>
        <taxon>Tetranychoidea</taxon>
        <taxon>Tetranychidae</taxon>
        <taxon>Tetranychus</taxon>
    </lineage>
</organism>
<name>T1K1C1_TETUR</name>
<keyword evidence="5" id="KW-1185">Reference proteome</keyword>
<reference evidence="4" key="2">
    <citation type="submission" date="2015-06" db="UniProtKB">
        <authorList>
            <consortium name="EnsemblMetazoa"/>
        </authorList>
    </citation>
    <scope>IDENTIFICATION</scope>
</reference>
<evidence type="ECO:0000313" key="4">
    <source>
        <dbReference type="EnsemblMetazoa" id="tetur04g00860.1"/>
    </source>
</evidence>
<dbReference type="SUPFAM" id="SSF56112">
    <property type="entry name" value="Protein kinase-like (PK-like)"/>
    <property type="match status" value="1"/>
</dbReference>
<evidence type="ECO:0000259" key="3">
    <source>
        <dbReference type="PROSITE" id="PS50011"/>
    </source>
</evidence>
<dbReference type="InterPro" id="IPR011989">
    <property type="entry name" value="ARM-like"/>
</dbReference>
<dbReference type="PANTHER" id="PTHR12984:SF16">
    <property type="entry name" value="BLACK MATCH, ISOFORM H"/>
    <property type="match status" value="1"/>
</dbReference>
<accession>T1K1C1</accession>
<dbReference type="Proteomes" id="UP000015104">
    <property type="component" value="Unassembled WGS sequence"/>
</dbReference>
<dbReference type="PROSITE" id="PS50011">
    <property type="entry name" value="PROTEIN_KINASE_DOM"/>
    <property type="match status" value="1"/>
</dbReference>
<protein>
    <recommendedName>
        <fullName evidence="3">Protein kinase domain-containing protein</fullName>
    </recommendedName>
</protein>
<sequence>MFAKLKGGTGGTSGQAGQTPIPATSPETALHNPISQYFEIGKQIGSAGPELAWKVYEAYRKSDGKEVSVFYFDKKWTEKFGKSSGKRRECISEVLKCGALQLDRFRHSKILQIIAKVEETNDNLAFASEPIIGSLANILGYLEDRLRQGVPSVLREYTFSEFETKYGLLQITEALLYLHYTCKIIHRNICPQSVIINKRGTWKLSGFEFTVKCNDGDNMIPVSCPAFTSKSPKMSQPDLDFMAPEVQASSACSPQSDMFSFGLLICSIFNNGRSPIQANLSTANYTKQLETLNRSVQELLDRMPILLAENVPALLEPASRKRPTSHTFSMIKYFHDQGVHALQYLDTIQMKDSMHKANFYPSLRGVLCTIPKKMWFQHILPTISAELQFNDVLAAALQPILYIIEECNTDEYQNYILPIIRNLYQAPKSVQVKLIFHQHSMQRF</sequence>
<evidence type="ECO:0000256" key="1">
    <source>
        <dbReference type="ARBA" id="ARBA00038349"/>
    </source>
</evidence>
<dbReference type="SMART" id="SM00220">
    <property type="entry name" value="S_TKc"/>
    <property type="match status" value="1"/>
</dbReference>
<dbReference type="Gene3D" id="3.30.200.20">
    <property type="entry name" value="Phosphorylase Kinase, domain 1"/>
    <property type="match status" value="1"/>
</dbReference>
<dbReference type="EnsemblMetazoa" id="tetur04g00860.1">
    <property type="protein sequence ID" value="tetur04g00860.1"/>
    <property type="gene ID" value="tetur04g00860"/>
</dbReference>
<dbReference type="InterPro" id="IPR051177">
    <property type="entry name" value="CIK-Related_Protein"/>
</dbReference>
<dbReference type="Gene3D" id="1.10.510.10">
    <property type="entry name" value="Transferase(Phosphotransferase) domain 1"/>
    <property type="match status" value="1"/>
</dbReference>
<reference evidence="5" key="1">
    <citation type="submission" date="2011-08" db="EMBL/GenBank/DDBJ databases">
        <authorList>
            <person name="Rombauts S."/>
        </authorList>
    </citation>
    <scope>NUCLEOTIDE SEQUENCE</scope>
    <source>
        <strain evidence="5">London</strain>
    </source>
</reference>
<evidence type="ECO:0000313" key="5">
    <source>
        <dbReference type="Proteomes" id="UP000015104"/>
    </source>
</evidence>
<dbReference type="InterPro" id="IPR011009">
    <property type="entry name" value="Kinase-like_dom_sf"/>
</dbReference>
<dbReference type="HOGENOM" id="CLU_051291_0_0_1"/>
<comment type="similarity">
    <text evidence="1">Belongs to the protein kinase superfamily.</text>
</comment>
<dbReference type="InterPro" id="IPR000719">
    <property type="entry name" value="Prot_kinase_dom"/>
</dbReference>
<dbReference type="Pfam" id="PF00069">
    <property type="entry name" value="Pkinase"/>
    <property type="match status" value="1"/>
</dbReference>
<dbReference type="Gene3D" id="1.25.10.10">
    <property type="entry name" value="Leucine-rich Repeat Variant"/>
    <property type="match status" value="1"/>
</dbReference>
<dbReference type="EMBL" id="CAEY01001348">
    <property type="status" value="NOT_ANNOTATED_CDS"/>
    <property type="molecule type" value="Genomic_DNA"/>
</dbReference>
<dbReference type="AlphaFoldDB" id="T1K1C1"/>
<dbReference type="GO" id="GO:0005524">
    <property type="term" value="F:ATP binding"/>
    <property type="evidence" value="ECO:0007669"/>
    <property type="project" value="InterPro"/>
</dbReference>
<evidence type="ECO:0000256" key="2">
    <source>
        <dbReference type="SAM" id="MobiDB-lite"/>
    </source>
</evidence>
<feature type="region of interest" description="Disordered" evidence="2">
    <location>
        <begin position="1"/>
        <end position="26"/>
    </location>
</feature>
<dbReference type="GO" id="GO:0004672">
    <property type="term" value="F:protein kinase activity"/>
    <property type="evidence" value="ECO:0007669"/>
    <property type="project" value="InterPro"/>
</dbReference>
<dbReference type="CDD" id="cd14011">
    <property type="entry name" value="PK_SCY1_like"/>
    <property type="match status" value="1"/>
</dbReference>
<proteinExistence type="inferred from homology"/>
<dbReference type="eggNOG" id="KOG2137">
    <property type="taxonomic scope" value="Eukaryota"/>
</dbReference>